<feature type="coiled-coil region" evidence="5">
    <location>
        <begin position="41"/>
        <end position="117"/>
    </location>
</feature>
<evidence type="ECO:0000256" key="3">
    <source>
        <dbReference type="ARBA" id="ARBA00023175"/>
    </source>
</evidence>
<dbReference type="InterPro" id="IPR047149">
    <property type="entry name" value="KIF11-like"/>
</dbReference>
<feature type="coiled-coil region" evidence="5">
    <location>
        <begin position="365"/>
        <end position="402"/>
    </location>
</feature>
<comment type="subcellular location">
    <subcellularLocation>
        <location evidence="1">Cytoplasm</location>
        <location evidence="1">Cytoskeleton</location>
    </subcellularLocation>
</comment>
<dbReference type="GO" id="GO:0008574">
    <property type="term" value="F:plus-end-directed microtubule motor activity"/>
    <property type="evidence" value="ECO:0007669"/>
    <property type="project" value="TreeGrafter"/>
</dbReference>
<feature type="region of interest" description="Disordered" evidence="6">
    <location>
        <begin position="1196"/>
        <end position="1234"/>
    </location>
</feature>
<evidence type="ECO:0000256" key="6">
    <source>
        <dbReference type="SAM" id="MobiDB-lite"/>
    </source>
</evidence>
<keyword evidence="3" id="KW-0505">Motor protein</keyword>
<dbReference type="OrthoDB" id="544287at2759"/>
<accession>A0A8J4CRN3</accession>
<proteinExistence type="predicted"/>
<name>A0A8J4CRN3_9CHLO</name>
<dbReference type="GO" id="GO:0090307">
    <property type="term" value="P:mitotic spindle assembly"/>
    <property type="evidence" value="ECO:0007669"/>
    <property type="project" value="TreeGrafter"/>
</dbReference>
<feature type="region of interest" description="Disordered" evidence="6">
    <location>
        <begin position="1385"/>
        <end position="1404"/>
    </location>
</feature>
<reference evidence="7" key="1">
    <citation type="journal article" date="2021" name="Proc. Natl. Acad. Sci. U.S.A.">
        <title>Three genomes in the algal genus Volvox reveal the fate of a haploid sex-determining region after a transition to homothallism.</title>
        <authorList>
            <person name="Yamamoto K."/>
            <person name="Hamaji T."/>
            <person name="Kawai-Toyooka H."/>
            <person name="Matsuzaki R."/>
            <person name="Takahashi F."/>
            <person name="Nishimura Y."/>
            <person name="Kawachi M."/>
            <person name="Noguchi H."/>
            <person name="Minakuchi Y."/>
            <person name="Umen J.G."/>
            <person name="Toyoda A."/>
            <person name="Nozaki H."/>
        </authorList>
    </citation>
    <scope>NUCLEOTIDE SEQUENCE</scope>
    <source>
        <strain evidence="7">NIES-3786</strain>
    </source>
</reference>
<evidence type="ECO:0000256" key="1">
    <source>
        <dbReference type="ARBA" id="ARBA00004245"/>
    </source>
</evidence>
<feature type="compositionally biased region" description="Pro residues" evidence="6">
    <location>
        <begin position="432"/>
        <end position="441"/>
    </location>
</feature>
<organism evidence="7 8">
    <name type="scientific">Volvox reticuliferus</name>
    <dbReference type="NCBI Taxonomy" id="1737510"/>
    <lineage>
        <taxon>Eukaryota</taxon>
        <taxon>Viridiplantae</taxon>
        <taxon>Chlorophyta</taxon>
        <taxon>core chlorophytes</taxon>
        <taxon>Chlorophyceae</taxon>
        <taxon>CS clade</taxon>
        <taxon>Chlamydomonadales</taxon>
        <taxon>Volvocaceae</taxon>
        <taxon>Volvox</taxon>
    </lineage>
</organism>
<sequence length="1896" mass="199499">MASPATLFSRQPLQDVAGETDQRDLLSAASAFFKWRQAALKANFRRELESILEEVAQEEEATSKLQQQLRRTQERLEETSQALSKATSDYRQAQGHIDQLRLQNDELFRALEAAEGASRAHADQARAASVMYQEETKRRQEEARQSKLETDALREQYQAAVAQQQALLEALAERDREVAEASQERLHHKRNADRLQEEVERLEAIARATGERAAAAEAQAAARSETISKLYGELSGLRERYHVELSELKAARIGAADAQRMQERLDSVQSTNDSLVAARDELRASLEGVMAKLTAAEQRLKRQAVAATMRDSIIDTIANVSRELARDGDESLIMQATTRLSSELDLALTNNTDLAERLTSAEAVIAQQQGHIRRIAEECASLESQLREAREHREAQHRLNSELAAELKRLAAESALGPIMALDGNGNLVPQEAPPPAPPAATAPATSQLEAQSTAVRVILADKGFGLGALSQAIAAHPGSIQSVRAQLSECRALTEALNADVGEVGALLAVRPFEAEELSRKLPVLQDRLTKTETCLVAVREDLTLKQVHAVSLEARVLAAESALRGGSSLLQGWSGILAEVVVAEDGRLEPDVRLGLREELKNREEALHRALLDLAATAPPLLGGDPGYAAAQVVMREASNAMMDLALTLGDRLVDAPATRTRVLATEHLLLDRAAQLARFREVLAAAPGEIADMVERLTAVIPDLQAMGPAVEEMLRCVRHYLAAGREPMVDVVALQEELLTLRGLVRTKDMHIQALEAVGTGIRTGSPTRRAQKMVPLEALHAAEKARDTLVGEKAALQNRLVDQRVLFVGARHRLVNFMAALRHSCNQAVVFYQWRATAAAIRANRFHTEMVSAQEEQARVERECREKTAQIEAEMQLLQASHAAQVASLNATHVAEVEALTSAHDAQVQALRAAHQQELKQLKDKAVQAAEARVELLRRAFKEKAARHKECLATAVLYLWRFRVRRQVEARQRWRGFSVRLRLQAEPNNRTYRDILLGPQTTIARRLALRHRDPSDLEAPHALTGRQIARMVLQVWRSYAYTKRQTQKVDALTEAVPTFMERLGDRRRLERAWLALRLWAAGAATRRAHQAIGDYEAATAAAQAAKVVAEAARATADMATADIEEERGQQQRQLALLGVDAATATHAFASTQAGSGFNGIGVSGGPGGGIGVGVGPSGGIGVGVGGGLTSVATGTGPDNGPFGGGGGGGGDAGGGGGGGSGGGGGGGGGSGSGGGGYLLVPGQKADNPFMLYQLPTIEVGTQYMPNTNVVTSTGTQASGHAAAAEVVAAARAAGLEVATQPMTTAQHQPGAVVSGAQPGNLASWGVLQGHGDMPPVAGPNQTAAAAAAARRRAGVDAQPPLASTFNAAASAALAAGARDTRPVSSGRMPAPSRWGRGVGTAGAGVGIGADRYSAPGRRAGGTTQRHGGGPVSSAVASLAARAERLVRAVDAISAGVADTAAMLSPGRKVLQIPSAETELSGATADVSSIGREMDSINTTELALPERPATTSSPARRVQADGSLSVHYDPQGITAGRVPSPSGSPRRNAAVPLGQGDIITASRKPSPLRDLLGGGSTGSRSVPAALEGTTMDRSVFATAGSIAATAAAADGKVATTTMAAETAAAARTALRSPRRSPRLRKSRSLRGLTAGITAPGVNSVQVLLNSGLPGGRLVREEPRSYGHVGSRLHEQTVSTMAKKRKPGTTAATAATGAVATISTGRGRTAELTPLGPAGLRVLPAGPPPPAVVTSAWPHVPASMLPSSSAGGAGGPHTADFLRRRGELPDPALNFGTTIEIPPPAAAAPPQAPVVAAPLALPVSIAQPPGKSGRVVRFERMTPGPSPGPIEVTALQAPEGQPGTELEESQEQSQAQGLVTYIQLPSPVKVSIRLPGS</sequence>
<dbReference type="PANTHER" id="PTHR47970:SF12">
    <property type="entry name" value="KINESIN FAMILY MEMBER 11"/>
    <property type="match status" value="1"/>
</dbReference>
<keyword evidence="2" id="KW-0963">Cytoplasm</keyword>
<dbReference type="GO" id="GO:0051231">
    <property type="term" value="P:spindle elongation"/>
    <property type="evidence" value="ECO:0007669"/>
    <property type="project" value="TreeGrafter"/>
</dbReference>
<keyword evidence="5" id="KW-0175">Coiled coil</keyword>
<feature type="region of interest" description="Disordered" evidence="6">
    <location>
        <begin position="1841"/>
        <end position="1874"/>
    </location>
</feature>
<dbReference type="EMBL" id="BNCP01000032">
    <property type="protein sequence ID" value="GIL85350.1"/>
    <property type="molecule type" value="Genomic_DNA"/>
</dbReference>
<keyword evidence="8" id="KW-1185">Reference proteome</keyword>
<evidence type="ECO:0000256" key="5">
    <source>
        <dbReference type="SAM" id="Coils"/>
    </source>
</evidence>
<comment type="caution">
    <text evidence="7">The sequence shown here is derived from an EMBL/GenBank/DDBJ whole genome shotgun (WGS) entry which is preliminary data.</text>
</comment>
<keyword evidence="4" id="KW-0206">Cytoskeleton</keyword>
<feature type="region of interest" description="Disordered" evidence="6">
    <location>
        <begin position="1530"/>
        <end position="1586"/>
    </location>
</feature>
<dbReference type="PANTHER" id="PTHR47970">
    <property type="entry name" value="KINESIN-LIKE PROTEIN KIF11"/>
    <property type="match status" value="1"/>
</dbReference>
<evidence type="ECO:0000313" key="7">
    <source>
        <dbReference type="EMBL" id="GIL85350.1"/>
    </source>
</evidence>
<feature type="region of interest" description="Disordered" evidence="6">
    <location>
        <begin position="1683"/>
        <end position="1711"/>
    </location>
</feature>
<feature type="region of interest" description="Disordered" evidence="6">
    <location>
        <begin position="426"/>
        <end position="448"/>
    </location>
</feature>
<feature type="coiled-coil region" evidence="5">
    <location>
        <begin position="910"/>
        <end position="952"/>
    </location>
</feature>
<evidence type="ECO:0000256" key="2">
    <source>
        <dbReference type="ARBA" id="ARBA00022490"/>
    </source>
</evidence>
<feature type="coiled-coil region" evidence="5">
    <location>
        <begin position="154"/>
        <end position="219"/>
    </location>
</feature>
<dbReference type="GO" id="GO:0005876">
    <property type="term" value="C:spindle microtubule"/>
    <property type="evidence" value="ECO:0007669"/>
    <property type="project" value="TreeGrafter"/>
</dbReference>
<protein>
    <submittedName>
        <fullName evidence="7">Uncharacterized protein</fullName>
    </submittedName>
</protein>
<evidence type="ECO:0000256" key="4">
    <source>
        <dbReference type="ARBA" id="ARBA00023212"/>
    </source>
</evidence>
<evidence type="ECO:0000313" key="8">
    <source>
        <dbReference type="Proteomes" id="UP000747110"/>
    </source>
</evidence>
<gene>
    <name evidence="7" type="ORF">Vretifemale_13831</name>
</gene>
<feature type="compositionally biased region" description="Gly residues" evidence="6">
    <location>
        <begin position="1206"/>
        <end position="1234"/>
    </location>
</feature>
<dbReference type="Proteomes" id="UP000747110">
    <property type="component" value="Unassembled WGS sequence"/>
</dbReference>
<dbReference type="GO" id="GO:0072686">
    <property type="term" value="C:mitotic spindle"/>
    <property type="evidence" value="ECO:0007669"/>
    <property type="project" value="TreeGrafter"/>
</dbReference>